<dbReference type="InterPro" id="IPR029058">
    <property type="entry name" value="AB_hydrolase_fold"/>
</dbReference>
<evidence type="ECO:0000313" key="3">
    <source>
        <dbReference type="Proteomes" id="UP000005444"/>
    </source>
</evidence>
<dbReference type="PANTHER" id="PTHR43194">
    <property type="entry name" value="HYDROLASE ALPHA/BETA FOLD FAMILY"/>
    <property type="match status" value="1"/>
</dbReference>
<dbReference type="RefSeq" id="WP_014215652.1">
    <property type="nucleotide sequence ID" value="NC_016605.1"/>
</dbReference>
<dbReference type="eggNOG" id="COG0596">
    <property type="taxonomic scope" value="Bacteria"/>
</dbReference>
<dbReference type="Pfam" id="PF00561">
    <property type="entry name" value="Abhydrolase_1"/>
    <property type="match status" value="1"/>
</dbReference>
<dbReference type="STRING" id="701521.PECL_1223"/>
<reference evidence="2 3" key="1">
    <citation type="journal article" date="2012" name="J. Bacteriol.">
        <title>Complete Genome Sequence of the Beer Spoilage Organism Pediococcus claussenii ATCC BAA-344T.</title>
        <authorList>
            <person name="Pittet V."/>
            <person name="Abegunde T."/>
            <person name="Marfleet T."/>
            <person name="Haakensen M."/>
            <person name="Morrow K."/>
            <person name="Jayaprakash T."/>
            <person name="Schroeder K."/>
            <person name="Trost B."/>
            <person name="Byrns S."/>
            <person name="Bergsveinson J."/>
            <person name="Kusalik A."/>
            <person name="Ziola B."/>
        </authorList>
    </citation>
    <scope>NUCLEOTIDE SEQUENCE [LARGE SCALE GENOMIC DNA]</scope>
    <source>
        <strain evidence="2 3">ATCC BAA-344</strain>
    </source>
</reference>
<dbReference type="Gene3D" id="3.40.50.1820">
    <property type="entry name" value="alpha/beta hydrolase"/>
    <property type="match status" value="1"/>
</dbReference>
<gene>
    <name evidence="2" type="ordered locus">PECL_1223</name>
</gene>
<name>G8PDX1_PEDCP</name>
<dbReference type="AlphaFoldDB" id="G8PDX1"/>
<proteinExistence type="predicted"/>
<keyword evidence="2" id="KW-0378">Hydrolase</keyword>
<protein>
    <submittedName>
        <fullName evidence="2">Alpha/beta hydrolase fold family protein</fullName>
    </submittedName>
</protein>
<accession>G8PDX1</accession>
<dbReference type="SUPFAM" id="SSF53474">
    <property type="entry name" value="alpha/beta-Hydrolases"/>
    <property type="match status" value="1"/>
</dbReference>
<dbReference type="InterPro" id="IPR000073">
    <property type="entry name" value="AB_hydrolase_1"/>
</dbReference>
<dbReference type="HOGENOM" id="CLU_020336_12_0_9"/>
<evidence type="ECO:0000259" key="1">
    <source>
        <dbReference type="Pfam" id="PF00561"/>
    </source>
</evidence>
<dbReference type="EMBL" id="CP003137">
    <property type="protein sequence ID" value="AEV95456.1"/>
    <property type="molecule type" value="Genomic_DNA"/>
</dbReference>
<dbReference type="Proteomes" id="UP000005444">
    <property type="component" value="Chromosome"/>
</dbReference>
<dbReference type="PANTHER" id="PTHR43194:SF2">
    <property type="entry name" value="PEROXISOMAL MEMBRANE PROTEIN LPX1"/>
    <property type="match status" value="1"/>
</dbReference>
<dbReference type="InterPro" id="IPR050228">
    <property type="entry name" value="Carboxylesterase_BioH"/>
</dbReference>
<dbReference type="KEGG" id="pce:PECL_1223"/>
<dbReference type="GO" id="GO:0016787">
    <property type="term" value="F:hydrolase activity"/>
    <property type="evidence" value="ECO:0007669"/>
    <property type="project" value="UniProtKB-KW"/>
</dbReference>
<sequence length="259" mass="29919">MYFETEDKVRLYYEDLGKGQPIIFLTGFGGNAAIWQGQKSFFVKQGFRVVCLEYRNHGRSDHVSYGIRMNRLALDVISLIDRLDIFKPVIVGNSMGGSVVFNIAHLKGWDYFSKAIIVDQSPKMLNDEKWKFGFKNMKLSNFLTVIGEPLNHPYYQHVDDEVFRASKAVDIDFPFSRRESEDLLTDHALKDWRGVLRDANIPIAFILGKESAFYNEENAGALRWINNKIEIHSMNRVGHIPMAEDPKTFNEIMLRFLKS</sequence>
<organism evidence="2 3">
    <name type="scientific">Pediococcus claussenii (strain ATCC BAA-344 / DSM 14800 / JCM 18046 / KCTC 3811 / LMG 21948 / P06)</name>
    <dbReference type="NCBI Taxonomy" id="701521"/>
    <lineage>
        <taxon>Bacteria</taxon>
        <taxon>Bacillati</taxon>
        <taxon>Bacillota</taxon>
        <taxon>Bacilli</taxon>
        <taxon>Lactobacillales</taxon>
        <taxon>Lactobacillaceae</taxon>
        <taxon>Pediococcus</taxon>
    </lineage>
</organism>
<evidence type="ECO:0000313" key="2">
    <source>
        <dbReference type="EMBL" id="AEV95456.1"/>
    </source>
</evidence>
<dbReference type="PATRIC" id="fig|701521.8.peg.1136"/>
<feature type="domain" description="AB hydrolase-1" evidence="1">
    <location>
        <begin position="21"/>
        <end position="138"/>
    </location>
</feature>
<keyword evidence="3" id="KW-1185">Reference proteome</keyword>